<evidence type="ECO:0000313" key="1">
    <source>
        <dbReference type="EMBL" id="AOW01392.1"/>
    </source>
</evidence>
<sequence length="87" mass="9621">MCGPDTVMCGPDTAVRTRDCHVRTRDCHINDSRIELLPASTPPHTPNPSGCLLILSHFDAPHSNFAEGQGVIGTVRKPWVRQLLFCR</sequence>
<dbReference type="VEuPathDB" id="FungiDB:YALI1_B10757g"/>
<gene>
    <name evidence="1" type="ORF">YALI1_B10757g</name>
</gene>
<dbReference type="GeneID" id="94582690"/>
<evidence type="ECO:0000313" key="2">
    <source>
        <dbReference type="Proteomes" id="UP000182444"/>
    </source>
</evidence>
<dbReference type="EMBL" id="CP017554">
    <property type="protein sequence ID" value="AOW01392.1"/>
    <property type="molecule type" value="Genomic_DNA"/>
</dbReference>
<reference evidence="1 2" key="1">
    <citation type="journal article" date="2016" name="PLoS ONE">
        <title>Sequence Assembly of Yarrowia lipolytica Strain W29/CLIB89 Shows Transposable Element Diversity.</title>
        <authorList>
            <person name="Magnan C."/>
            <person name="Yu J."/>
            <person name="Chang I."/>
            <person name="Jahn E."/>
            <person name="Kanomata Y."/>
            <person name="Wu J."/>
            <person name="Zeller M."/>
            <person name="Oakes M."/>
            <person name="Baldi P."/>
            <person name="Sandmeyer S."/>
        </authorList>
    </citation>
    <scope>NUCLEOTIDE SEQUENCE [LARGE SCALE GENOMIC DNA]</scope>
    <source>
        <strain evidence="2">CLIB89(W29)</strain>
    </source>
</reference>
<organism evidence="1 2">
    <name type="scientific">Yarrowia lipolytica</name>
    <name type="common">Candida lipolytica</name>
    <dbReference type="NCBI Taxonomy" id="4952"/>
    <lineage>
        <taxon>Eukaryota</taxon>
        <taxon>Fungi</taxon>
        <taxon>Dikarya</taxon>
        <taxon>Ascomycota</taxon>
        <taxon>Saccharomycotina</taxon>
        <taxon>Dipodascomycetes</taxon>
        <taxon>Dipodascales</taxon>
        <taxon>Dipodascales incertae sedis</taxon>
        <taxon>Yarrowia</taxon>
    </lineage>
</organism>
<proteinExistence type="predicted"/>
<protein>
    <submittedName>
        <fullName evidence="1">Uncharacterized protein</fullName>
    </submittedName>
</protein>
<accession>A0A1D8N6Y2</accession>
<dbReference type="RefSeq" id="XP_068138136.1">
    <property type="nucleotide sequence ID" value="XM_068282035.1"/>
</dbReference>
<dbReference type="AlphaFoldDB" id="A0A1D8N6Y2"/>
<dbReference type="Proteomes" id="UP000182444">
    <property type="component" value="Chromosome 1B"/>
</dbReference>
<name>A0A1D8N6Y2_YARLL</name>